<dbReference type="Gene3D" id="3.10.450.50">
    <property type="match status" value="1"/>
</dbReference>
<accession>A0A6G9VU54</accession>
<dbReference type="Pfam" id="PF02810">
    <property type="entry name" value="SEC-C"/>
    <property type="match status" value="1"/>
</dbReference>
<reference evidence="4 7" key="1">
    <citation type="journal article" date="2017" name="Environ. Sci. Technol.">
        <title>Organohalide Respiration with Chlorinated Ethenes under Low pH Conditions.</title>
        <authorList>
            <person name="Yang Y."/>
            <person name="Capiro N.L."/>
            <person name="Marcet T.F."/>
            <person name="Yan J."/>
            <person name="Pennell K.D."/>
            <person name="Loffler F.E."/>
        </authorList>
    </citation>
    <scope>NUCLEOTIDE SEQUENCE [LARGE SCALE GENOMIC DNA]</scope>
    <source>
        <strain evidence="4 7">ACSDCE</strain>
    </source>
</reference>
<keyword evidence="5" id="KW-1185">Reference proteome</keyword>
<evidence type="ECO:0000313" key="6">
    <source>
        <dbReference type="Proteomes" id="UP000217349"/>
    </source>
</evidence>
<evidence type="ECO:0000259" key="1">
    <source>
        <dbReference type="Pfam" id="PF17775"/>
    </source>
</evidence>
<dbReference type="PANTHER" id="PTHR33747">
    <property type="entry name" value="UPF0225 PROTEIN SCO1677"/>
    <property type="match status" value="1"/>
</dbReference>
<reference evidence="2" key="5">
    <citation type="journal article" date="2018" name="FEMS Microbiol. Ecol.">
        <title>Coexistence of two distinct Sulfurospirillum populations respiring tetrachloroethene-genomic and kinetic considerations. .</title>
        <authorList>
            <person name="Buttet G.F."/>
            <person name="Murray A.M."/>
            <person name="Goris T."/>
            <person name="Burion M."/>
            <person name="Jin B."/>
            <person name="Rolle M."/>
            <person name="Holliger C."/>
            <person name="Maillard J."/>
        </authorList>
    </citation>
    <scope>NUCLEOTIDE SEQUENCE</scope>
    <source>
        <strain evidence="2">SL2-1</strain>
    </source>
</reference>
<dbReference type="Proteomes" id="UP000196005">
    <property type="component" value="Chromosome"/>
</dbReference>
<accession>A0A290HAN9</accession>
<evidence type="ECO:0000313" key="3">
    <source>
        <dbReference type="EMBL" id="ATB68622.1"/>
    </source>
</evidence>
<dbReference type="PANTHER" id="PTHR33747:SF1">
    <property type="entry name" value="ADENYLATE CYCLASE-ASSOCIATED CAP C-TERMINAL DOMAIN-CONTAINING PROTEIN"/>
    <property type="match status" value="1"/>
</dbReference>
<dbReference type="InterPro" id="IPR032710">
    <property type="entry name" value="NTF2-like_dom_sf"/>
</dbReference>
<protein>
    <submittedName>
        <fullName evidence="3">SEC-C domain-containing protein</fullName>
    </submittedName>
</protein>
<dbReference type="KEGG" id="suls:Sdiek1_0500"/>
<gene>
    <name evidence="4" type="ORF">FA584_09690</name>
    <name evidence="2" type="ORF">Sdiek1_0500</name>
    <name evidence="3" type="ORF">SJPD1_0500</name>
</gene>
<name>A0A1Y0HJC1_9BACT</name>
<reference evidence="4" key="7">
    <citation type="submission" date="2020-08" db="EMBL/GenBank/DDBJ databases">
        <authorList>
            <person name="Yang Y."/>
            <person name="Huo L."/>
            <person name="Yan J."/>
        </authorList>
    </citation>
    <scope>NUCLEOTIDE SEQUENCE</scope>
    <source>
        <strain evidence="4">ACSDCE</strain>
    </source>
</reference>
<dbReference type="EMBL" id="CP039734">
    <property type="protein sequence ID" value="QIR76457.1"/>
    <property type="molecule type" value="Genomic_DNA"/>
</dbReference>
<feature type="domain" description="YchJ-like middle NTF2-like" evidence="1">
    <location>
        <begin position="30"/>
        <end position="129"/>
    </location>
</feature>
<organism evidence="2 5">
    <name type="scientific">Sulfurospirillum diekertiae</name>
    <dbReference type="NCBI Taxonomy" id="1854492"/>
    <lineage>
        <taxon>Bacteria</taxon>
        <taxon>Pseudomonadati</taxon>
        <taxon>Campylobacterota</taxon>
        <taxon>Epsilonproteobacteria</taxon>
        <taxon>Campylobacterales</taxon>
        <taxon>Sulfurospirillaceae</taxon>
        <taxon>Sulfurospirillum</taxon>
    </lineage>
</organism>
<dbReference type="Proteomes" id="UP000502831">
    <property type="component" value="Chromosome"/>
</dbReference>
<evidence type="ECO:0000313" key="5">
    <source>
        <dbReference type="Proteomes" id="UP000196005"/>
    </source>
</evidence>
<dbReference type="EMBL" id="CP023275">
    <property type="protein sequence ID" value="ATB68622.1"/>
    <property type="molecule type" value="Genomic_DNA"/>
</dbReference>
<dbReference type="KEGG" id="sulj:SJPD1_0500"/>
<dbReference type="AlphaFoldDB" id="A0A1Y0HJC1"/>
<proteinExistence type="predicted"/>
<dbReference type="EMBL" id="CP021416">
    <property type="protein sequence ID" value="ARU47676.1"/>
    <property type="molecule type" value="Genomic_DNA"/>
</dbReference>
<accession>A0A1Y0HJC1</accession>
<dbReference type="InterPro" id="IPR048469">
    <property type="entry name" value="YchJ-like_M"/>
</dbReference>
<reference evidence="3" key="6">
    <citation type="journal article" date="2020" name="MicrobiologyOpen">
        <title>Tetrachloroethene respiration in Sulfurospirillum species is regulated by a two-component system as unraveled by comparative genomics, transcriptomics, and regulator binding studies.</title>
        <authorList>
            <person name="Esken J."/>
            <person name="Goris T."/>
            <person name="Gadkari J."/>
            <person name="Bischler T."/>
            <person name="Forstner K.U."/>
            <person name="Sharma C.M."/>
            <person name="Diekert G."/>
            <person name="Schubert T."/>
        </authorList>
    </citation>
    <scope>NUCLEOTIDE SEQUENCE</scope>
    <source>
        <strain evidence="3">JPD-1</strain>
    </source>
</reference>
<evidence type="ECO:0000313" key="7">
    <source>
        <dbReference type="Proteomes" id="UP000502831"/>
    </source>
</evidence>
<reference evidence="6" key="3">
    <citation type="submission" date="2017-09" db="EMBL/GenBank/DDBJ databases">
        <title>The complete genome of Sulfurospirillum sp. JPD-1.</title>
        <authorList>
            <person name="Goris T."/>
        </authorList>
    </citation>
    <scope>NUCLEOTIDE SEQUENCE [LARGE SCALE GENOMIC DNA]</scope>
    <source>
        <strain evidence="6">JPD-1</strain>
    </source>
</reference>
<reference evidence="5" key="2">
    <citation type="submission" date="2017-05" db="EMBL/GenBank/DDBJ databases">
        <title>Dechlorination kinetics govern the competition between two new strains of the genus Sulfurospirillum.</title>
        <authorList>
            <person name="Buttet G.F."/>
            <person name="Murray A.M."/>
            <person name="Goris T."/>
            <person name="Burion M."/>
            <person name="Lin B."/>
            <person name="Rolle M."/>
            <person name="Maillard J."/>
        </authorList>
    </citation>
    <scope>NUCLEOTIDE SEQUENCE [LARGE SCALE GENOMIC DNA]</scope>
    <source>
        <strain evidence="5">SL2-1</strain>
    </source>
</reference>
<dbReference type="OrthoDB" id="21421at2"/>
<evidence type="ECO:0000313" key="4">
    <source>
        <dbReference type="EMBL" id="QIR76457.1"/>
    </source>
</evidence>
<dbReference type="InterPro" id="IPR004027">
    <property type="entry name" value="SEC_C_motif"/>
</dbReference>
<reference evidence="3" key="4">
    <citation type="submission" date="2017-09" db="EMBL/GenBank/DDBJ databases">
        <authorList>
            <person name="Goris T."/>
        </authorList>
    </citation>
    <scope>NUCLEOTIDE SEQUENCE</scope>
    <source>
        <strain evidence="3">JPD-1</strain>
    </source>
</reference>
<evidence type="ECO:0000313" key="2">
    <source>
        <dbReference type="EMBL" id="ARU47676.1"/>
    </source>
</evidence>
<sequence length="134" mass="15433">MKEANLCPCGSGKMYAQCCELYHKNYNAPTCETLMRSRYSAFVFGLIDYLYETTHPSHRTKKLKEEITFTCKGLAWTKLEVLETWQGGENDKVGKVSFRASYVQDGHEGLHGEHSRFKRYGKAWMYVDGEVKGE</sequence>
<dbReference type="SUPFAM" id="SSF54427">
    <property type="entry name" value="NTF2-like"/>
    <property type="match status" value="1"/>
</dbReference>
<dbReference type="Pfam" id="PF17775">
    <property type="entry name" value="YchJ_M-like"/>
    <property type="match status" value="1"/>
</dbReference>
<dbReference type="RefSeq" id="WP_087437743.1">
    <property type="nucleotide sequence ID" value="NZ_CP021416.1"/>
</dbReference>
<dbReference type="Proteomes" id="UP000217349">
    <property type="component" value="Chromosome"/>
</dbReference>